<protein>
    <submittedName>
        <fullName evidence="2">Uncharacterized protein</fullName>
    </submittedName>
</protein>
<evidence type="ECO:0000313" key="1">
    <source>
        <dbReference type="Proteomes" id="UP000887565"/>
    </source>
</evidence>
<dbReference type="Proteomes" id="UP000887565">
    <property type="component" value="Unplaced"/>
</dbReference>
<dbReference type="WBParaSite" id="nRc.2.0.1.t18993-RA">
    <property type="protein sequence ID" value="nRc.2.0.1.t18993-RA"/>
    <property type="gene ID" value="nRc.2.0.1.g18993"/>
</dbReference>
<dbReference type="AlphaFoldDB" id="A0A915IZ63"/>
<organism evidence="1 2">
    <name type="scientific">Romanomermis culicivorax</name>
    <name type="common">Nematode worm</name>
    <dbReference type="NCBI Taxonomy" id="13658"/>
    <lineage>
        <taxon>Eukaryota</taxon>
        <taxon>Metazoa</taxon>
        <taxon>Ecdysozoa</taxon>
        <taxon>Nematoda</taxon>
        <taxon>Enoplea</taxon>
        <taxon>Dorylaimia</taxon>
        <taxon>Mermithida</taxon>
        <taxon>Mermithoidea</taxon>
        <taxon>Mermithidae</taxon>
        <taxon>Romanomermis</taxon>
    </lineage>
</organism>
<reference evidence="2" key="1">
    <citation type="submission" date="2022-11" db="UniProtKB">
        <authorList>
            <consortium name="WormBaseParasite"/>
        </authorList>
    </citation>
    <scope>IDENTIFICATION</scope>
</reference>
<proteinExistence type="predicted"/>
<keyword evidence="1" id="KW-1185">Reference proteome</keyword>
<name>A0A915IZ63_ROMCU</name>
<accession>A0A915IZ63</accession>
<sequence length="271" mass="30842">CSVHQNNYSVKVKNESFQYLFLDGTPISSAANGSLTPLAQKILLAHNPFSCVLKHKKLQIFPVPRTEMSGKGKYFVAYHSLLSRRRLIGQTKCVVMNKRPPSPSDKSHGFEFLRGTSYRRAPRQRTHSHSGYYYRGNSNNSNFNGRYPPSGFRGKGARHFNRTFKCSRPVVAHNLPPRMQSVESGHSSAIQIPRSSHEINVQSNSDNMYLLETRTSRSYEPIYSYIQRDVQFCALDVKLCTSPDKGSTNAYGLESFEKGDYFRARYSVYNS</sequence>
<evidence type="ECO:0000313" key="2">
    <source>
        <dbReference type="WBParaSite" id="nRc.2.0.1.t18993-RA"/>
    </source>
</evidence>